<dbReference type="PROSITE" id="PS50250">
    <property type="entry name" value="PCI"/>
    <property type="match status" value="1"/>
</dbReference>
<feature type="domain" description="PCI" evidence="10">
    <location>
        <begin position="538"/>
        <end position="719"/>
    </location>
</feature>
<feature type="domain" description="T-box" evidence="11">
    <location>
        <begin position="147"/>
        <end position="302"/>
    </location>
</feature>
<dbReference type="InterPro" id="IPR036960">
    <property type="entry name" value="T-box_sf"/>
</dbReference>
<dbReference type="GO" id="GO:0003700">
    <property type="term" value="F:DNA-binding transcription factor activity"/>
    <property type="evidence" value="ECO:0007669"/>
    <property type="project" value="InterPro"/>
</dbReference>
<dbReference type="GO" id="GO:0003723">
    <property type="term" value="F:RNA binding"/>
    <property type="evidence" value="ECO:0007669"/>
    <property type="project" value="InterPro"/>
</dbReference>
<dbReference type="AlphaFoldDB" id="A0A2U9AUX7"/>
<evidence type="ECO:0000256" key="8">
    <source>
        <dbReference type="PROSITE-ProRule" id="PRU00201"/>
    </source>
</evidence>
<keyword evidence="13" id="KW-1185">Reference proteome</keyword>
<evidence type="ECO:0000256" key="9">
    <source>
        <dbReference type="SAM" id="Phobius"/>
    </source>
</evidence>
<dbReference type="InterPro" id="IPR008967">
    <property type="entry name" value="p53-like_TF_DNA-bd_sf"/>
</dbReference>
<keyword evidence="3" id="KW-0804">Transcription</keyword>
<dbReference type="STRING" id="52904.ENSSMAP00000000062"/>
<evidence type="ECO:0000256" key="5">
    <source>
        <dbReference type="ARBA" id="ARBA00025771"/>
    </source>
</evidence>
<dbReference type="GO" id="GO:0016973">
    <property type="term" value="P:poly(A)+ mRNA export from nucleus"/>
    <property type="evidence" value="ECO:0007669"/>
    <property type="project" value="TreeGrafter"/>
</dbReference>
<keyword evidence="9" id="KW-0812">Transmembrane</keyword>
<dbReference type="EMBL" id="CP026243">
    <property type="protein sequence ID" value="AWO95509.1"/>
    <property type="molecule type" value="Genomic_DNA"/>
</dbReference>
<evidence type="ECO:0000313" key="12">
    <source>
        <dbReference type="EMBL" id="AWO95509.1"/>
    </source>
</evidence>
<dbReference type="InterPro" id="IPR045114">
    <property type="entry name" value="Csn12-like"/>
</dbReference>
<gene>
    <name evidence="12" type="ORF">SMAX5B_002118</name>
</gene>
<evidence type="ECO:0000256" key="4">
    <source>
        <dbReference type="ARBA" id="ARBA00023242"/>
    </source>
</evidence>
<keyword evidence="4 8" id="KW-0539">Nucleus</keyword>
<keyword evidence="1" id="KW-0805">Transcription regulation</keyword>
<dbReference type="Gene3D" id="1.10.10.10">
    <property type="entry name" value="Winged helix-like DNA-binding domain superfamily/Winged helix DNA-binding domain"/>
    <property type="match status" value="1"/>
</dbReference>
<dbReference type="SUPFAM" id="SSF49417">
    <property type="entry name" value="p53-like transcription factors"/>
    <property type="match status" value="1"/>
</dbReference>
<dbReference type="PROSITE" id="PS50252">
    <property type="entry name" value="TBOX_3"/>
    <property type="match status" value="1"/>
</dbReference>
<comment type="caution">
    <text evidence="8">Lacks conserved residue(s) required for the propagation of feature annotation.</text>
</comment>
<sequence>MRVDRRSSLPCPDTLSAMQLSRLHSSTRAPVTARVLLRRSSSRRLLPSSQQEAAAPSLERRPSLIPTIPEAVAPERRGQFRRRNVMSLATFMLWMPGSGLPVFVVFYTVGNICVLIRYGLSYIPFISIIDCDQFDFEDYFTLFHFSRMFPVLKVSVSGLDPSSMYSLLLDFVPAGDCRWKFVNGEWAAAGRAEGGGGGEGRGPGGIYIHPDSPNFGAHWMKAAVTFNKVKLTNKVNGAGQIMLNSLHKYEPQLHIVCVGSHHRLVSNVSFKETQFIAVTAYQNEEITALKIRYNPFAKAFLDAKERNPGGRCLPESSETRLSGIQPSSPSQLQLLKQQEVMAHITINQYLQQVYEAIDNHDGSFCAELLSFKHPHVANPRLQLASPEDKCQQVLEPPYDEMVAAHLRCTYAVANHDFVEAYKFQTLSHKEENWALHVMFAVTLDLRIFANNAELQNKAKGQPGEMLEKAAEQLMSCFRVCASDNRAGIDDSKKWGMMFLSNQLFKIYFKINKLHLCKPLIRAIDSSNLKNDYSPAQKVTYKYYVGRKAMFDSDYKPAEEFLSFAFHHCHRSSQKNKRMILIYLLPVKMLLGHMPTHQLLRKYDLMQFADVTKAVSEGNLLLLNEALSRHETFFIRCGIFLILEKLKIITYRNLFKKVYLLLRTHQLPLDAFLVALRMMQVEDVDLDEVQCILANLIYMGHIKGYISHQHQKLVVSKQNPFPPLSSVS</sequence>
<dbReference type="SMART" id="SM00753">
    <property type="entry name" value="PAM"/>
    <property type="match status" value="1"/>
</dbReference>
<reference evidence="12 13" key="1">
    <citation type="submission" date="2017-12" db="EMBL/GenBank/DDBJ databases">
        <title>Integrating genomic resources of turbot (Scophthalmus maximus) in depth evaluation of genetic and physical mapping variation across individuals.</title>
        <authorList>
            <person name="Martinez P."/>
        </authorList>
    </citation>
    <scope>NUCLEOTIDE SEQUENCE [LARGE SCALE GENOMIC DNA]</scope>
</reference>
<evidence type="ECO:0000256" key="6">
    <source>
        <dbReference type="ARBA" id="ARBA00026186"/>
    </source>
</evidence>
<dbReference type="GO" id="GO:0003690">
    <property type="term" value="F:double-stranded DNA binding"/>
    <property type="evidence" value="ECO:0007669"/>
    <property type="project" value="InterPro"/>
</dbReference>
<dbReference type="GO" id="GO:0000973">
    <property type="term" value="P:post-transcriptional tethering of RNA polymerase II gene DNA at nuclear periphery"/>
    <property type="evidence" value="ECO:0007669"/>
    <property type="project" value="TreeGrafter"/>
</dbReference>
<accession>A0A2U9AUX7</accession>
<dbReference type="PROSITE" id="PS01264">
    <property type="entry name" value="TBOX_2"/>
    <property type="match status" value="1"/>
</dbReference>
<evidence type="ECO:0000313" key="13">
    <source>
        <dbReference type="Proteomes" id="UP000246464"/>
    </source>
</evidence>
<protein>
    <recommendedName>
        <fullName evidence="6">PCI domain-containing protein 2</fullName>
    </recommendedName>
    <alternativeName>
        <fullName evidence="7">CSN12-like protein</fullName>
    </alternativeName>
</protein>
<dbReference type="Gene3D" id="2.60.40.820">
    <property type="entry name" value="Transcription factor, T-box"/>
    <property type="match status" value="1"/>
</dbReference>
<evidence type="ECO:0000256" key="2">
    <source>
        <dbReference type="ARBA" id="ARBA00023125"/>
    </source>
</evidence>
<keyword evidence="9" id="KW-1133">Transmembrane helix</keyword>
<dbReference type="Pfam" id="PF00907">
    <property type="entry name" value="T-box"/>
    <property type="match status" value="1"/>
</dbReference>
<evidence type="ECO:0000259" key="10">
    <source>
        <dbReference type="PROSITE" id="PS50250"/>
    </source>
</evidence>
<dbReference type="PRINTS" id="PR00937">
    <property type="entry name" value="TBOX"/>
</dbReference>
<evidence type="ECO:0000256" key="3">
    <source>
        <dbReference type="ARBA" id="ARBA00023163"/>
    </source>
</evidence>
<evidence type="ECO:0000256" key="1">
    <source>
        <dbReference type="ARBA" id="ARBA00023015"/>
    </source>
</evidence>
<proteinExistence type="inferred from homology"/>
<dbReference type="FunFam" id="1.10.10.10:FF:000146">
    <property type="entry name" value="PCI domain-containing protein 2 homolog"/>
    <property type="match status" value="1"/>
</dbReference>
<dbReference type="GO" id="GO:0006368">
    <property type="term" value="P:transcription elongation by RNA polymerase II"/>
    <property type="evidence" value="ECO:0007669"/>
    <property type="project" value="TreeGrafter"/>
</dbReference>
<feature type="transmembrane region" description="Helical" evidence="9">
    <location>
        <begin position="85"/>
        <end position="107"/>
    </location>
</feature>
<name>A0A2U9AUX7_SCOMX</name>
<dbReference type="PANTHER" id="PTHR12732:SF0">
    <property type="entry name" value="PCI DOMAIN-CONTAINING PROTEIN 2"/>
    <property type="match status" value="1"/>
</dbReference>
<organism evidence="12 13">
    <name type="scientific">Scophthalmus maximus</name>
    <name type="common">Turbot</name>
    <name type="synonym">Psetta maxima</name>
    <dbReference type="NCBI Taxonomy" id="52904"/>
    <lineage>
        <taxon>Eukaryota</taxon>
        <taxon>Metazoa</taxon>
        <taxon>Chordata</taxon>
        <taxon>Craniata</taxon>
        <taxon>Vertebrata</taxon>
        <taxon>Euteleostomi</taxon>
        <taxon>Actinopterygii</taxon>
        <taxon>Neopterygii</taxon>
        <taxon>Teleostei</taxon>
        <taxon>Neoteleostei</taxon>
        <taxon>Acanthomorphata</taxon>
        <taxon>Carangaria</taxon>
        <taxon>Pleuronectiformes</taxon>
        <taxon>Pleuronectoidei</taxon>
        <taxon>Scophthalmidae</taxon>
        <taxon>Scophthalmus</taxon>
    </lineage>
</organism>
<evidence type="ECO:0000259" key="11">
    <source>
        <dbReference type="PROSITE" id="PS50252"/>
    </source>
</evidence>
<dbReference type="InterPro" id="IPR018186">
    <property type="entry name" value="TF_T-box_CS"/>
</dbReference>
<dbReference type="SMART" id="SM00425">
    <property type="entry name" value="TBOX"/>
    <property type="match status" value="1"/>
</dbReference>
<comment type="similarity">
    <text evidence="5">Belongs to the CSN12 family.</text>
</comment>
<dbReference type="InterPro" id="IPR046360">
    <property type="entry name" value="T-box_DNA-bd"/>
</dbReference>
<dbReference type="InterPro" id="IPR000717">
    <property type="entry name" value="PCI_dom"/>
</dbReference>
<dbReference type="GO" id="GO:0070390">
    <property type="term" value="C:transcription export complex 2"/>
    <property type="evidence" value="ECO:0007669"/>
    <property type="project" value="TreeGrafter"/>
</dbReference>
<dbReference type="PANTHER" id="PTHR12732">
    <property type="entry name" value="UNCHARACTERIZED PROTEASOME COMPONENT REGION PCI-CONTAINING"/>
    <property type="match status" value="1"/>
</dbReference>
<evidence type="ECO:0000256" key="7">
    <source>
        <dbReference type="ARBA" id="ARBA00033214"/>
    </source>
</evidence>
<dbReference type="Pfam" id="PF01399">
    <property type="entry name" value="PCI"/>
    <property type="match status" value="1"/>
</dbReference>
<comment type="subcellular location">
    <subcellularLocation>
        <location evidence="8">Nucleus</location>
    </subcellularLocation>
</comment>
<keyword evidence="9" id="KW-0472">Membrane</keyword>
<dbReference type="GO" id="GO:0045893">
    <property type="term" value="P:positive regulation of DNA-templated transcription"/>
    <property type="evidence" value="ECO:0007669"/>
    <property type="project" value="InterPro"/>
</dbReference>
<keyword evidence="2 8" id="KW-0238">DNA-binding</keyword>
<dbReference type="InterPro" id="IPR036388">
    <property type="entry name" value="WH-like_DNA-bd_sf"/>
</dbReference>
<dbReference type="Proteomes" id="UP000246464">
    <property type="component" value="Chromosome 1"/>
</dbReference>